<accession>A0A367Y274</accession>
<organism evidence="8 9">
    <name type="scientific">Microbacterium sorbitolivorans</name>
    <dbReference type="NCBI Taxonomy" id="1867410"/>
    <lineage>
        <taxon>Bacteria</taxon>
        <taxon>Bacillati</taxon>
        <taxon>Actinomycetota</taxon>
        <taxon>Actinomycetes</taxon>
        <taxon>Micrococcales</taxon>
        <taxon>Microbacteriaceae</taxon>
        <taxon>Microbacterium</taxon>
    </lineage>
</organism>
<dbReference type="InterPro" id="IPR007627">
    <property type="entry name" value="RNA_pol_sigma70_r2"/>
</dbReference>
<keyword evidence="9" id="KW-1185">Reference proteome</keyword>
<keyword evidence="4" id="KW-0238">DNA-binding</keyword>
<dbReference type="PANTHER" id="PTHR43133">
    <property type="entry name" value="RNA POLYMERASE ECF-TYPE SIGMA FACTO"/>
    <property type="match status" value="1"/>
</dbReference>
<evidence type="ECO:0000256" key="5">
    <source>
        <dbReference type="ARBA" id="ARBA00023163"/>
    </source>
</evidence>
<dbReference type="SUPFAM" id="SSF88659">
    <property type="entry name" value="Sigma3 and sigma4 domains of RNA polymerase sigma factors"/>
    <property type="match status" value="1"/>
</dbReference>
<evidence type="ECO:0000313" key="9">
    <source>
        <dbReference type="Proteomes" id="UP000253508"/>
    </source>
</evidence>
<evidence type="ECO:0000259" key="7">
    <source>
        <dbReference type="Pfam" id="PF04545"/>
    </source>
</evidence>
<dbReference type="GO" id="GO:0016987">
    <property type="term" value="F:sigma factor activity"/>
    <property type="evidence" value="ECO:0007669"/>
    <property type="project" value="UniProtKB-KW"/>
</dbReference>
<evidence type="ECO:0000256" key="2">
    <source>
        <dbReference type="ARBA" id="ARBA00023015"/>
    </source>
</evidence>
<dbReference type="SUPFAM" id="SSF88946">
    <property type="entry name" value="Sigma2 domain of RNA polymerase sigma factors"/>
    <property type="match status" value="1"/>
</dbReference>
<dbReference type="AlphaFoldDB" id="A0A367Y274"/>
<dbReference type="Gene3D" id="1.10.10.10">
    <property type="entry name" value="Winged helix-like DNA-binding domain superfamily/Winged helix DNA-binding domain"/>
    <property type="match status" value="1"/>
</dbReference>
<reference evidence="8 9" key="1">
    <citation type="submission" date="2018-07" db="EMBL/GenBank/DDBJ databases">
        <title>Microbacterium endoborsara sp. nov., a novel actinobacterium isolated from Borszczowia aralocaspica.</title>
        <authorList>
            <person name="An D."/>
        </authorList>
    </citation>
    <scope>NUCLEOTIDE SEQUENCE [LARGE SCALE GENOMIC DNA]</scope>
    <source>
        <strain evidence="8 9">C1.15228</strain>
    </source>
</reference>
<dbReference type="PANTHER" id="PTHR43133:SF66">
    <property type="entry name" value="ECF RNA POLYMERASE SIGMA FACTOR SIGK"/>
    <property type="match status" value="1"/>
</dbReference>
<comment type="caution">
    <text evidence="8">The sequence shown here is derived from an EMBL/GenBank/DDBJ whole genome shotgun (WGS) entry which is preliminary data.</text>
</comment>
<dbReference type="Pfam" id="PF04542">
    <property type="entry name" value="Sigma70_r2"/>
    <property type="match status" value="1"/>
</dbReference>
<evidence type="ECO:0000256" key="1">
    <source>
        <dbReference type="ARBA" id="ARBA00010641"/>
    </source>
</evidence>
<dbReference type="EMBL" id="QORO01000002">
    <property type="protein sequence ID" value="RCK59954.1"/>
    <property type="molecule type" value="Genomic_DNA"/>
</dbReference>
<dbReference type="GO" id="GO:0006352">
    <property type="term" value="P:DNA-templated transcription initiation"/>
    <property type="evidence" value="ECO:0007669"/>
    <property type="project" value="InterPro"/>
</dbReference>
<keyword evidence="5" id="KW-0804">Transcription</keyword>
<dbReference type="NCBIfam" id="NF007228">
    <property type="entry name" value="PRK09646.1"/>
    <property type="match status" value="1"/>
</dbReference>
<proteinExistence type="inferred from homology"/>
<dbReference type="CDD" id="cd06171">
    <property type="entry name" value="Sigma70_r4"/>
    <property type="match status" value="1"/>
</dbReference>
<dbReference type="InterPro" id="IPR013324">
    <property type="entry name" value="RNA_pol_sigma_r3/r4-like"/>
</dbReference>
<evidence type="ECO:0000256" key="3">
    <source>
        <dbReference type="ARBA" id="ARBA00023082"/>
    </source>
</evidence>
<dbReference type="Pfam" id="PF04545">
    <property type="entry name" value="Sigma70_r4"/>
    <property type="match status" value="1"/>
</dbReference>
<dbReference type="InterPro" id="IPR036388">
    <property type="entry name" value="WH-like_DNA-bd_sf"/>
</dbReference>
<keyword evidence="2" id="KW-0805">Transcription regulation</keyword>
<evidence type="ECO:0000259" key="6">
    <source>
        <dbReference type="Pfam" id="PF04542"/>
    </source>
</evidence>
<dbReference type="Gene3D" id="1.10.1740.10">
    <property type="match status" value="1"/>
</dbReference>
<dbReference type="InterPro" id="IPR039425">
    <property type="entry name" value="RNA_pol_sigma-70-like"/>
</dbReference>
<dbReference type="OrthoDB" id="9784272at2"/>
<dbReference type="InterPro" id="IPR007630">
    <property type="entry name" value="RNA_pol_sigma70_r4"/>
</dbReference>
<sequence>MLISMTESSEAAPDARADGGDAVDELLRRIAIRDKGAFAALYDQFSSRVFGLVMRIVIDRAQSEEVLQEVFLEIWEKADRFTATRGRGQAWVFMIAHRRAIDRVKSAQASADRDVRTGRRDLEVPFDAVAEDAEVRVEGERARAALDLLPDAQREVLSMAYFDGYSQSEIATTLSTPLGTVKTRMRDGIARLRKTMGVAG</sequence>
<comment type="similarity">
    <text evidence="1">Belongs to the sigma-70 factor family. ECF subfamily.</text>
</comment>
<feature type="domain" description="RNA polymerase sigma-70 region 2" evidence="6">
    <location>
        <begin position="41"/>
        <end position="108"/>
    </location>
</feature>
<gene>
    <name evidence="8" type="ORF">DTO57_07325</name>
</gene>
<dbReference type="NCBIfam" id="TIGR02937">
    <property type="entry name" value="sigma70-ECF"/>
    <property type="match status" value="1"/>
</dbReference>
<keyword evidence="3" id="KW-0731">Sigma factor</keyword>
<evidence type="ECO:0000256" key="4">
    <source>
        <dbReference type="ARBA" id="ARBA00023125"/>
    </source>
</evidence>
<evidence type="ECO:0000313" key="8">
    <source>
        <dbReference type="EMBL" id="RCK59954.1"/>
    </source>
</evidence>
<dbReference type="InterPro" id="IPR014284">
    <property type="entry name" value="RNA_pol_sigma-70_dom"/>
</dbReference>
<protein>
    <submittedName>
        <fullName evidence="8">RNA polymerase subunit sigma</fullName>
    </submittedName>
</protein>
<dbReference type="Proteomes" id="UP000253508">
    <property type="component" value="Unassembled WGS sequence"/>
</dbReference>
<feature type="domain" description="RNA polymerase sigma-70 region 4" evidence="7">
    <location>
        <begin position="145"/>
        <end position="194"/>
    </location>
</feature>
<dbReference type="GO" id="GO:0003677">
    <property type="term" value="F:DNA binding"/>
    <property type="evidence" value="ECO:0007669"/>
    <property type="project" value="UniProtKB-KW"/>
</dbReference>
<dbReference type="InterPro" id="IPR013325">
    <property type="entry name" value="RNA_pol_sigma_r2"/>
</dbReference>
<name>A0A367Y274_9MICO</name>